<dbReference type="InterPro" id="IPR013196">
    <property type="entry name" value="HTH_11"/>
</dbReference>
<evidence type="ECO:0000259" key="3">
    <source>
        <dbReference type="PROSITE" id="PS51000"/>
    </source>
</evidence>
<dbReference type="PROSITE" id="PS51000">
    <property type="entry name" value="HTH_DEOR_2"/>
    <property type="match status" value="1"/>
</dbReference>
<dbReference type="RefSeq" id="WP_018748138.1">
    <property type="nucleotide sequence ID" value="NZ_BAABUF010000002.1"/>
</dbReference>
<dbReference type="PANTHER" id="PTHR34580">
    <property type="match status" value="1"/>
</dbReference>
<gene>
    <name evidence="4" type="ORF">GCM10007860_07180</name>
</gene>
<dbReference type="Pfam" id="PF08279">
    <property type="entry name" value="HTH_11"/>
    <property type="match status" value="1"/>
</dbReference>
<proteinExistence type="predicted"/>
<sequence>MRRADRLYQITLFLRSRPLTTARWLAQQLDVSERTIYRDISDLLGTGLPIDGEAGVGYRLKQNLDLPPLSFTREELDALRLGARMVQGYGDAELAHAARSAQAKIEVTLRQQIDLPTRLYAPVPQLHHSLRPLLGRLRHAVHALHVVHIAYTRADGTPSERELHPLGLFFWHGNWTLAAWCELRSDYRHFRLDRIRACQVLPVRFPQVPGRNLADMLRRMGVDPAMVD</sequence>
<dbReference type="Gene3D" id="1.10.10.10">
    <property type="entry name" value="Winged helix-like DNA-binding domain superfamily/Winged helix DNA-binding domain"/>
    <property type="match status" value="1"/>
</dbReference>
<evidence type="ECO:0000256" key="1">
    <source>
        <dbReference type="ARBA" id="ARBA00023015"/>
    </source>
</evidence>
<dbReference type="Proteomes" id="UP001156836">
    <property type="component" value="Unassembled WGS sequence"/>
</dbReference>
<evidence type="ECO:0000256" key="2">
    <source>
        <dbReference type="ARBA" id="ARBA00023163"/>
    </source>
</evidence>
<dbReference type="EMBL" id="BSOZ01000006">
    <property type="protein sequence ID" value="GLS03573.1"/>
    <property type="molecule type" value="Genomic_DNA"/>
</dbReference>
<feature type="domain" description="HTH deoR-type" evidence="3">
    <location>
        <begin position="3"/>
        <end position="58"/>
    </location>
</feature>
<comment type="caution">
    <text evidence="4">The sequence shown here is derived from an EMBL/GenBank/DDBJ whole genome shotgun (WGS) entry which is preliminary data.</text>
</comment>
<reference evidence="5" key="1">
    <citation type="journal article" date="2019" name="Int. J. Syst. Evol. Microbiol.">
        <title>The Global Catalogue of Microorganisms (GCM) 10K type strain sequencing project: providing services to taxonomists for standard genome sequencing and annotation.</title>
        <authorList>
            <consortium name="The Broad Institute Genomics Platform"/>
            <consortium name="The Broad Institute Genome Sequencing Center for Infectious Disease"/>
            <person name="Wu L."/>
            <person name="Ma J."/>
        </authorList>
    </citation>
    <scope>NUCLEOTIDE SEQUENCE [LARGE SCALE GENOMIC DNA]</scope>
    <source>
        <strain evidence="5">NBRC 104970</strain>
    </source>
</reference>
<dbReference type="GO" id="GO:0003677">
    <property type="term" value="F:DNA binding"/>
    <property type="evidence" value="ECO:0007669"/>
    <property type="project" value="UniProtKB-KW"/>
</dbReference>
<dbReference type="Pfam" id="PF13280">
    <property type="entry name" value="WYL"/>
    <property type="match status" value="1"/>
</dbReference>
<name>A0ABQ6BUJ3_9NEIS</name>
<dbReference type="InterPro" id="IPR036388">
    <property type="entry name" value="WH-like_DNA-bd_sf"/>
</dbReference>
<dbReference type="SUPFAM" id="SSF46785">
    <property type="entry name" value="Winged helix' DNA-binding domain"/>
    <property type="match status" value="1"/>
</dbReference>
<evidence type="ECO:0000313" key="5">
    <source>
        <dbReference type="Proteomes" id="UP001156836"/>
    </source>
</evidence>
<evidence type="ECO:0000313" key="4">
    <source>
        <dbReference type="EMBL" id="GLS03573.1"/>
    </source>
</evidence>
<keyword evidence="1" id="KW-0805">Transcription regulation</keyword>
<organism evidence="4 5">
    <name type="scientific">Chitiniphilus shinanonensis</name>
    <dbReference type="NCBI Taxonomy" id="553088"/>
    <lineage>
        <taxon>Bacteria</taxon>
        <taxon>Pseudomonadati</taxon>
        <taxon>Pseudomonadota</taxon>
        <taxon>Betaproteobacteria</taxon>
        <taxon>Neisseriales</taxon>
        <taxon>Chitinibacteraceae</taxon>
        <taxon>Chitiniphilus</taxon>
    </lineage>
</organism>
<accession>A0ABQ6BUJ3</accession>
<dbReference type="InterPro" id="IPR001034">
    <property type="entry name" value="DeoR_HTH"/>
</dbReference>
<dbReference type="InterPro" id="IPR051534">
    <property type="entry name" value="CBASS_pafABC_assoc_protein"/>
</dbReference>
<protein>
    <submittedName>
        <fullName evidence="4">DNA-binding transcriptional regulator</fullName>
    </submittedName>
</protein>
<dbReference type="InterPro" id="IPR026881">
    <property type="entry name" value="WYL_dom"/>
</dbReference>
<keyword evidence="5" id="KW-1185">Reference proteome</keyword>
<dbReference type="InterPro" id="IPR036390">
    <property type="entry name" value="WH_DNA-bd_sf"/>
</dbReference>
<dbReference type="PROSITE" id="PS52050">
    <property type="entry name" value="WYL"/>
    <property type="match status" value="1"/>
</dbReference>
<keyword evidence="4" id="KW-0238">DNA-binding</keyword>
<keyword evidence="2" id="KW-0804">Transcription</keyword>
<dbReference type="PANTHER" id="PTHR34580:SF3">
    <property type="entry name" value="PROTEIN PAFB"/>
    <property type="match status" value="1"/>
</dbReference>